<reference evidence="2" key="1">
    <citation type="journal article" date="2019" name="Mol. Biol. Evol.">
        <title>Blast fungal genomes show frequent chromosomal changes, gene gains and losses, and effector gene turnover.</title>
        <authorList>
            <person name="Gomez Luciano L.B."/>
            <person name="Jason Tsai I."/>
            <person name="Chuma I."/>
            <person name="Tosa Y."/>
            <person name="Chen Y.H."/>
            <person name="Li J.Y."/>
            <person name="Li M.Y."/>
            <person name="Jade Lu M.Y."/>
            <person name="Nakayashiki H."/>
            <person name="Li W.H."/>
        </authorList>
    </citation>
    <scope>NUCLEOTIDE SEQUENCE</scope>
    <source>
        <strain evidence="2">NI907</strain>
    </source>
</reference>
<organism evidence="1 2">
    <name type="scientific">Pyricularia grisea</name>
    <name type="common">Crabgrass-specific blast fungus</name>
    <name type="synonym">Magnaporthe grisea</name>
    <dbReference type="NCBI Taxonomy" id="148305"/>
    <lineage>
        <taxon>Eukaryota</taxon>
        <taxon>Fungi</taxon>
        <taxon>Dikarya</taxon>
        <taxon>Ascomycota</taxon>
        <taxon>Pezizomycotina</taxon>
        <taxon>Sordariomycetes</taxon>
        <taxon>Sordariomycetidae</taxon>
        <taxon>Magnaporthales</taxon>
        <taxon>Pyriculariaceae</taxon>
        <taxon>Pyricularia</taxon>
    </lineage>
</organism>
<dbReference type="RefSeq" id="XP_030977830.1">
    <property type="nucleotide sequence ID" value="XM_031129331.1"/>
</dbReference>
<evidence type="ECO:0000313" key="2">
    <source>
        <dbReference type="RefSeq" id="XP_030977830.1"/>
    </source>
</evidence>
<keyword evidence="1" id="KW-1185">Reference proteome</keyword>
<reference evidence="2" key="3">
    <citation type="submission" date="2025-08" db="UniProtKB">
        <authorList>
            <consortium name="RefSeq"/>
        </authorList>
    </citation>
    <scope>IDENTIFICATION</scope>
    <source>
        <strain evidence="2">NI907</strain>
    </source>
</reference>
<sequence length="143" mass="15650">DLVRGVIVRHTPHEVELGAFDGLRVEKVVAHVLDPRRVHGLGHDLGEILEDDPTRDVGVFFLELGTLVADAAAHVDIQGPLWVQVCRLPDLLSNRIDGQPGQIRLAAQSHELVEQLELLLVLGLSHPLERGQLGLVRVVEDGV</sequence>
<protein>
    <submittedName>
        <fullName evidence="2">Uncharacterized protein</fullName>
    </submittedName>
</protein>
<gene>
    <name evidence="2" type="ORF">PgNI_09347</name>
</gene>
<dbReference type="AlphaFoldDB" id="A0A6P8ASG3"/>
<dbReference type="Proteomes" id="UP000515153">
    <property type="component" value="Unplaced"/>
</dbReference>
<name>A0A6P8ASG3_PYRGI</name>
<accession>A0A6P8ASG3</accession>
<feature type="non-terminal residue" evidence="2">
    <location>
        <position position="1"/>
    </location>
</feature>
<dbReference type="KEGG" id="pgri:PgNI_09347"/>
<proteinExistence type="predicted"/>
<dbReference type="GeneID" id="41964239"/>
<evidence type="ECO:0000313" key="1">
    <source>
        <dbReference type="Proteomes" id="UP000515153"/>
    </source>
</evidence>
<reference evidence="2" key="2">
    <citation type="submission" date="2019-10" db="EMBL/GenBank/DDBJ databases">
        <authorList>
            <consortium name="NCBI Genome Project"/>
        </authorList>
    </citation>
    <scope>NUCLEOTIDE SEQUENCE</scope>
    <source>
        <strain evidence="2">NI907</strain>
    </source>
</reference>